<dbReference type="EMBL" id="LWQS01000082">
    <property type="protein sequence ID" value="OAN42797.1"/>
    <property type="molecule type" value="Genomic_DNA"/>
</dbReference>
<protein>
    <recommendedName>
        <fullName evidence="4">Septation ring formation regulator EzrA</fullName>
    </recommendedName>
</protein>
<keyword evidence="1" id="KW-1133">Transmembrane helix</keyword>
<dbReference type="STRING" id="1707952.A6A03_03510"/>
<keyword evidence="1" id="KW-0472">Membrane</keyword>
<dbReference type="Proteomes" id="UP000078287">
    <property type="component" value="Unassembled WGS sequence"/>
</dbReference>
<gene>
    <name evidence="2" type="ORF">A6A03_03510</name>
</gene>
<accession>A0A178M507</accession>
<evidence type="ECO:0000256" key="1">
    <source>
        <dbReference type="SAM" id="Phobius"/>
    </source>
</evidence>
<name>A0A178M507_9CHLR</name>
<dbReference type="AlphaFoldDB" id="A0A178M507"/>
<organism evidence="2 3">
    <name type="scientific">Chloroflexus islandicus</name>
    <dbReference type="NCBI Taxonomy" id="1707952"/>
    <lineage>
        <taxon>Bacteria</taxon>
        <taxon>Bacillati</taxon>
        <taxon>Chloroflexota</taxon>
        <taxon>Chloroflexia</taxon>
        <taxon>Chloroflexales</taxon>
        <taxon>Chloroflexineae</taxon>
        <taxon>Chloroflexaceae</taxon>
        <taxon>Chloroflexus</taxon>
    </lineage>
</organism>
<reference evidence="2 3" key="1">
    <citation type="submission" date="2016-04" db="EMBL/GenBank/DDBJ databases">
        <title>Chloroflexus islandicus sp. nov., a thermophilic filamentous anoxygenic phototrophic bacterium from geyser Strokkur (Iceland).</title>
        <authorList>
            <person name="Gaisin V.A."/>
            <person name="Kalashnikov A.M."/>
            <person name="Sukhacheva M.V."/>
            <person name="Grouzdev D.S."/>
            <person name="Ivanov T.M."/>
            <person name="Kuznetsov B."/>
            <person name="Gorlenko V.M."/>
        </authorList>
    </citation>
    <scope>NUCLEOTIDE SEQUENCE [LARGE SCALE GENOMIC DNA]</scope>
    <source>
        <strain evidence="3">isl-2</strain>
    </source>
</reference>
<keyword evidence="3" id="KW-1185">Reference proteome</keyword>
<comment type="caution">
    <text evidence="2">The sequence shown here is derived from an EMBL/GenBank/DDBJ whole genome shotgun (WGS) entry which is preliminary data.</text>
</comment>
<dbReference type="RefSeq" id="WP_066790239.1">
    <property type="nucleotide sequence ID" value="NZ_LWQS01000082.1"/>
</dbReference>
<evidence type="ECO:0000313" key="2">
    <source>
        <dbReference type="EMBL" id="OAN42797.1"/>
    </source>
</evidence>
<evidence type="ECO:0000313" key="3">
    <source>
        <dbReference type="Proteomes" id="UP000078287"/>
    </source>
</evidence>
<evidence type="ECO:0008006" key="4">
    <source>
        <dbReference type="Google" id="ProtNLM"/>
    </source>
</evidence>
<sequence>MEQIAGFLIALLVTLLLGLIGFFAWRYWREQVNISPEDEELLREIAELNDRQANRISDQRLRSGIDPDEAWRIMVQRGQRSRRRPTGTSRRK</sequence>
<keyword evidence="1" id="KW-0812">Transmembrane</keyword>
<dbReference type="OrthoDB" id="162928at2"/>
<feature type="transmembrane region" description="Helical" evidence="1">
    <location>
        <begin position="6"/>
        <end position="25"/>
    </location>
</feature>
<proteinExistence type="predicted"/>